<evidence type="ECO:0000313" key="3">
    <source>
        <dbReference type="Proteomes" id="UP000247702"/>
    </source>
</evidence>
<dbReference type="AlphaFoldDB" id="A0A2Z6RF62"/>
<keyword evidence="3" id="KW-1185">Reference proteome</keyword>
<comment type="caution">
    <text evidence="2">The sequence shown here is derived from an EMBL/GenBank/DDBJ whole genome shotgun (WGS) entry which is preliminary data.</text>
</comment>
<sequence>MSMALSQKPRTWYFILHNTEVIYCTSRTEYRISLTEDALDDPAELRKNVKRVLGVIVGLLKDRVIDHELEAKKTDEKAKLEELEIAKEILKEEPIIEYHPPFLDGLELDAFFQKYRIALEVQGAQHRLHSTSWYKDAKKLEDIVDREMHLFG</sequence>
<proteinExistence type="predicted"/>
<protein>
    <submittedName>
        <fullName evidence="2">Uncharacterized protein</fullName>
    </submittedName>
</protein>
<dbReference type="EMBL" id="BEXD01000921">
    <property type="protein sequence ID" value="GBB91128.1"/>
    <property type="molecule type" value="Genomic_DNA"/>
</dbReference>
<name>A0A2Z6RF62_9GLOM</name>
<feature type="coiled-coil region" evidence="1">
    <location>
        <begin position="66"/>
        <end position="93"/>
    </location>
</feature>
<evidence type="ECO:0000313" key="2">
    <source>
        <dbReference type="EMBL" id="GBB91128.1"/>
    </source>
</evidence>
<keyword evidence="1" id="KW-0175">Coiled coil</keyword>
<reference evidence="2 3" key="1">
    <citation type="submission" date="2017-11" db="EMBL/GenBank/DDBJ databases">
        <title>The genome of Rhizophagus clarus HR1 reveals common genetic basis of auxotrophy among arbuscular mycorrhizal fungi.</title>
        <authorList>
            <person name="Kobayashi Y."/>
        </authorList>
    </citation>
    <scope>NUCLEOTIDE SEQUENCE [LARGE SCALE GENOMIC DNA]</scope>
    <source>
        <strain evidence="2 3">HR1</strain>
    </source>
</reference>
<organism evidence="2 3">
    <name type="scientific">Rhizophagus clarus</name>
    <dbReference type="NCBI Taxonomy" id="94130"/>
    <lineage>
        <taxon>Eukaryota</taxon>
        <taxon>Fungi</taxon>
        <taxon>Fungi incertae sedis</taxon>
        <taxon>Mucoromycota</taxon>
        <taxon>Glomeromycotina</taxon>
        <taxon>Glomeromycetes</taxon>
        <taxon>Glomerales</taxon>
        <taxon>Glomeraceae</taxon>
        <taxon>Rhizophagus</taxon>
    </lineage>
</organism>
<evidence type="ECO:0000256" key="1">
    <source>
        <dbReference type="SAM" id="Coils"/>
    </source>
</evidence>
<accession>A0A2Z6RF62</accession>
<dbReference type="Proteomes" id="UP000247702">
    <property type="component" value="Unassembled WGS sequence"/>
</dbReference>
<gene>
    <name evidence="2" type="ORF">RclHR1_18270002</name>
</gene>